<evidence type="ECO:0000313" key="1">
    <source>
        <dbReference type="EMBL" id="KKQ18406.1"/>
    </source>
</evidence>
<evidence type="ECO:0000313" key="2">
    <source>
        <dbReference type="Proteomes" id="UP000034508"/>
    </source>
</evidence>
<dbReference type="Proteomes" id="UP000034508">
    <property type="component" value="Unassembled WGS sequence"/>
</dbReference>
<protein>
    <submittedName>
        <fullName evidence="1">Uncharacterized protein</fullName>
    </submittedName>
</protein>
<sequence>KYEPASYQPQSENKAAFSKYEFFGASWSKTKPGKALVVTPFWQAHPANVLQNIYLPNGDLRFTISTEQ</sequence>
<comment type="caution">
    <text evidence="1">The sequence shown here is derived from an EMBL/GenBank/DDBJ whole genome shotgun (WGS) entry which is preliminary data.</text>
</comment>
<proteinExistence type="predicted"/>
<dbReference type="AlphaFoldDB" id="A0A0G0IQW0"/>
<gene>
    <name evidence="1" type="ORF">US31_C0005G0056</name>
</gene>
<feature type="non-terminal residue" evidence="1">
    <location>
        <position position="1"/>
    </location>
</feature>
<dbReference type="EMBL" id="LBSM01000005">
    <property type="protein sequence ID" value="KKQ18406.1"/>
    <property type="molecule type" value="Genomic_DNA"/>
</dbReference>
<organism evidence="1 2">
    <name type="scientific">Berkelbacteria bacterium GW2011_GWA1_36_9</name>
    <dbReference type="NCBI Taxonomy" id="1618331"/>
    <lineage>
        <taxon>Bacteria</taxon>
        <taxon>Candidatus Berkelbacteria</taxon>
    </lineage>
</organism>
<reference evidence="1 2" key="1">
    <citation type="journal article" date="2015" name="Nature">
        <title>rRNA introns, odd ribosomes, and small enigmatic genomes across a large radiation of phyla.</title>
        <authorList>
            <person name="Brown C.T."/>
            <person name="Hug L.A."/>
            <person name="Thomas B.C."/>
            <person name="Sharon I."/>
            <person name="Castelle C.J."/>
            <person name="Singh A."/>
            <person name="Wilkins M.J."/>
            <person name="Williams K.H."/>
            <person name="Banfield J.F."/>
        </authorList>
    </citation>
    <scope>NUCLEOTIDE SEQUENCE [LARGE SCALE GENOMIC DNA]</scope>
</reference>
<accession>A0A0G0IQW0</accession>
<name>A0A0G0IQW0_9BACT</name>